<proteinExistence type="predicted"/>
<dbReference type="SUPFAM" id="SSF52540">
    <property type="entry name" value="P-loop containing nucleoside triphosphate hydrolases"/>
    <property type="match status" value="2"/>
</dbReference>
<accession>A0AB34IIB8</accession>
<dbReference type="Pfam" id="PF00005">
    <property type="entry name" value="ABC_tran"/>
    <property type="match status" value="2"/>
</dbReference>
<reference evidence="5 6" key="1">
    <citation type="journal article" date="2024" name="Science">
        <title>Giant polyketide synthase enzymes in the biosynthesis of giant marine polyether toxins.</title>
        <authorList>
            <person name="Fallon T.R."/>
            <person name="Shende V.V."/>
            <person name="Wierzbicki I.H."/>
            <person name="Pendleton A.L."/>
            <person name="Watervoot N.F."/>
            <person name="Auber R.P."/>
            <person name="Gonzalez D.J."/>
            <person name="Wisecaver J.H."/>
            <person name="Moore B.S."/>
        </authorList>
    </citation>
    <scope>NUCLEOTIDE SEQUENCE [LARGE SCALE GENOMIC DNA]</scope>
    <source>
        <strain evidence="5 6">12B1</strain>
    </source>
</reference>
<keyword evidence="2" id="KW-0067">ATP-binding</keyword>
<evidence type="ECO:0000259" key="4">
    <source>
        <dbReference type="PROSITE" id="PS50893"/>
    </source>
</evidence>
<dbReference type="EMBL" id="JBGBPQ010000027">
    <property type="protein sequence ID" value="KAL1498778.1"/>
    <property type="molecule type" value="Genomic_DNA"/>
</dbReference>
<evidence type="ECO:0000256" key="1">
    <source>
        <dbReference type="ARBA" id="ARBA00022741"/>
    </source>
</evidence>
<feature type="domain" description="ABC transporter" evidence="4">
    <location>
        <begin position="350"/>
        <end position="579"/>
    </location>
</feature>
<dbReference type="Proteomes" id="UP001515480">
    <property type="component" value="Unassembled WGS sequence"/>
</dbReference>
<dbReference type="InterPro" id="IPR017871">
    <property type="entry name" value="ABC_transporter-like_CS"/>
</dbReference>
<dbReference type="SMART" id="SM00382">
    <property type="entry name" value="AAA"/>
    <property type="match status" value="2"/>
</dbReference>
<evidence type="ECO:0000313" key="5">
    <source>
        <dbReference type="EMBL" id="KAL1498778.1"/>
    </source>
</evidence>
<feature type="region of interest" description="Disordered" evidence="3">
    <location>
        <begin position="34"/>
        <end position="72"/>
    </location>
</feature>
<feature type="domain" description="ABC transporter" evidence="4">
    <location>
        <begin position="75"/>
        <end position="324"/>
    </location>
</feature>
<dbReference type="InterPro" id="IPR027417">
    <property type="entry name" value="P-loop_NTPase"/>
</dbReference>
<dbReference type="GO" id="GO:0016887">
    <property type="term" value="F:ATP hydrolysis activity"/>
    <property type="evidence" value="ECO:0007669"/>
    <property type="project" value="InterPro"/>
</dbReference>
<dbReference type="AlphaFoldDB" id="A0AB34IIB8"/>
<comment type="caution">
    <text evidence="5">The sequence shown here is derived from an EMBL/GenBank/DDBJ whole genome shotgun (WGS) entry which is preliminary data.</text>
</comment>
<gene>
    <name evidence="5" type="ORF">AB1Y20_014085</name>
</gene>
<organism evidence="5 6">
    <name type="scientific">Prymnesium parvum</name>
    <name type="common">Toxic golden alga</name>
    <dbReference type="NCBI Taxonomy" id="97485"/>
    <lineage>
        <taxon>Eukaryota</taxon>
        <taxon>Haptista</taxon>
        <taxon>Haptophyta</taxon>
        <taxon>Prymnesiophyceae</taxon>
        <taxon>Prymnesiales</taxon>
        <taxon>Prymnesiaceae</taxon>
        <taxon>Prymnesium</taxon>
    </lineage>
</organism>
<keyword evidence="6" id="KW-1185">Reference proteome</keyword>
<dbReference type="PROSITE" id="PS50893">
    <property type="entry name" value="ABC_TRANSPORTER_2"/>
    <property type="match status" value="2"/>
</dbReference>
<dbReference type="GO" id="GO:0005524">
    <property type="term" value="F:ATP binding"/>
    <property type="evidence" value="ECO:0007669"/>
    <property type="project" value="UniProtKB-KW"/>
</dbReference>
<dbReference type="InterPro" id="IPR003593">
    <property type="entry name" value="AAA+_ATPase"/>
</dbReference>
<dbReference type="PANTHER" id="PTHR43158:SF2">
    <property type="entry name" value="SKFA PEPTIDE EXPORT ATP-BINDING PROTEIN SKFE"/>
    <property type="match status" value="1"/>
</dbReference>
<evidence type="ECO:0000256" key="3">
    <source>
        <dbReference type="SAM" id="MobiDB-lite"/>
    </source>
</evidence>
<feature type="compositionally biased region" description="Basic residues" evidence="3">
    <location>
        <begin position="49"/>
        <end position="59"/>
    </location>
</feature>
<evidence type="ECO:0000256" key="2">
    <source>
        <dbReference type="ARBA" id="ARBA00022840"/>
    </source>
</evidence>
<dbReference type="PANTHER" id="PTHR43158">
    <property type="entry name" value="SKFA PEPTIDE EXPORT ATP-BINDING PROTEIN SKFE"/>
    <property type="match status" value="1"/>
</dbReference>
<sequence length="579" mass="61881">MALLLPRLVASARLPAGGSRTFPSVRSRSARLSYSSHRALLRAPPERRSAHKLSPRRRAAAAAAPPPASDEDALITLTSARLGFGRTAATPPLDLRIHSPPHGGHLLLGPNGCGKTLLADALTAEGAGAAGGGRGRALSGGVLRHARWHERSASLVSFESHQSLLASGGSVYASLSRGGTLSAAARFLVVRFGLHPLLYRPVTALSTGEIRKVLLARALARRPQLLVLDNAFDGLDRPSRASLAELISHTLRGFSQLLVQGVDANATARTQASQCVLLLTHRPDEIVDEFQVVSSFREDGTLHTLPRGGANPSELMRAAVASSSPPTPLPSAAEVAALWQEGMRPHRPLVEARRLCVQRGEESILSELSWMVEVGQHWLIAGGNGAGKSTLSRLLAHAHSERISSGDLSVLGTPLSHGSHTLPTQRAAPPPPAVGWVSTEAHLQMVKSPATVNEILSADGGGEATPHVARWLGVQGFLEKPFGQLSQGEQKLVLIAAALARRPAILILDEPCQGLDLHNRERVLQLVDIVCQASYTQLVYITHHYEEVLPCISHVLHLRKGIAAYMGVRERYFPQDYAP</sequence>
<dbReference type="Gene3D" id="3.40.50.300">
    <property type="entry name" value="P-loop containing nucleotide triphosphate hydrolases"/>
    <property type="match status" value="2"/>
</dbReference>
<keyword evidence="1" id="KW-0547">Nucleotide-binding</keyword>
<protein>
    <recommendedName>
        <fullName evidence="4">ABC transporter domain-containing protein</fullName>
    </recommendedName>
</protein>
<name>A0AB34IIB8_PRYPA</name>
<dbReference type="PROSITE" id="PS00211">
    <property type="entry name" value="ABC_TRANSPORTER_1"/>
    <property type="match status" value="1"/>
</dbReference>
<dbReference type="InterPro" id="IPR003439">
    <property type="entry name" value="ABC_transporter-like_ATP-bd"/>
</dbReference>
<evidence type="ECO:0000313" key="6">
    <source>
        <dbReference type="Proteomes" id="UP001515480"/>
    </source>
</evidence>